<dbReference type="Proteomes" id="UP001191082">
    <property type="component" value="Unassembled WGS sequence"/>
</dbReference>
<name>A0ABY2X8V6_9RHOB</name>
<proteinExistence type="predicted"/>
<evidence type="ECO:0000313" key="2">
    <source>
        <dbReference type="Proteomes" id="UP001191082"/>
    </source>
</evidence>
<keyword evidence="2" id="KW-1185">Reference proteome</keyword>
<evidence type="ECO:0000313" key="1">
    <source>
        <dbReference type="EMBL" id="TMV12791.1"/>
    </source>
</evidence>
<gene>
    <name evidence="1" type="ORF">FGK64_08275</name>
</gene>
<evidence type="ECO:0008006" key="3">
    <source>
        <dbReference type="Google" id="ProtNLM"/>
    </source>
</evidence>
<protein>
    <recommendedName>
        <fullName evidence="3">PH domain-containing protein</fullName>
    </recommendedName>
</protein>
<reference evidence="1 2" key="1">
    <citation type="submission" date="2019-05" db="EMBL/GenBank/DDBJ databases">
        <title>Marivita sp. nov. isolated from sea sediment.</title>
        <authorList>
            <person name="Kim W."/>
        </authorList>
    </citation>
    <scope>NUCLEOTIDE SEQUENCE [LARGE SCALE GENOMIC DNA]</scope>
    <source>
        <strain evidence="1 2">CAU 1492</strain>
    </source>
</reference>
<comment type="caution">
    <text evidence="1">The sequence shown here is derived from an EMBL/GenBank/DDBJ whole genome shotgun (WGS) entry which is preliminary data.</text>
</comment>
<organism evidence="1 2">
    <name type="scientific">Arenibacterium halophilum</name>
    <dbReference type="NCBI Taxonomy" id="2583821"/>
    <lineage>
        <taxon>Bacteria</taxon>
        <taxon>Pseudomonadati</taxon>
        <taxon>Pseudomonadota</taxon>
        <taxon>Alphaproteobacteria</taxon>
        <taxon>Rhodobacterales</taxon>
        <taxon>Paracoccaceae</taxon>
        <taxon>Arenibacterium</taxon>
    </lineage>
</organism>
<dbReference type="EMBL" id="VCPC01000002">
    <property type="protein sequence ID" value="TMV12791.1"/>
    <property type="molecule type" value="Genomic_DNA"/>
</dbReference>
<dbReference type="RefSeq" id="WP_138863346.1">
    <property type="nucleotide sequence ID" value="NZ_VCPC01000002.1"/>
</dbReference>
<sequence length="150" mass="16433">MAHHPEPSGPTLHYESSGRSGRTAVALAVWWGALIWAAAGLNASPWIIAPLACAGLPAAWDLLRATPTRLLLDGQTLSWRHGTLSGQTALSNIERVQFDTRWDFSVRIRLFLADKTRVTLPPPCSPPHRALERALASHGVATRRNHFTFA</sequence>
<accession>A0ABY2X8V6</accession>